<proteinExistence type="predicted"/>
<comment type="caution">
    <text evidence="1">The sequence shown here is derived from an EMBL/GenBank/DDBJ whole genome shotgun (WGS) entry which is preliminary data.</text>
</comment>
<dbReference type="Proteomes" id="UP001328107">
    <property type="component" value="Unassembled WGS sequence"/>
</dbReference>
<sequence length="259" mass="29627">HRAESESGMWNDLQVIYTFELDLNTMIWTRTAIEDEIIGGALSRDMRLYSTRNSMHTFSFKSTLSGGEHVIIDRATGWCTTESIEKECEGASQIPCTVFAYPDHVYKIGCVPKGKGHVLVVYQYQEHSSEWIKVHECPSRRVEMSLTDSFVKKSGSRAYVIGRKLIFPENKLDFVIVLELDPSLLEHSMAAIFRCEPLRKFAELSLPRHLAKLMGRDSKLCVHKDEEESNDQEFESLRASIARMGTLRNSYCEDSDECE</sequence>
<name>A0AAN5CSZ5_9BILA</name>
<keyword evidence="2" id="KW-1185">Reference proteome</keyword>
<evidence type="ECO:0000313" key="2">
    <source>
        <dbReference type="Proteomes" id="UP001328107"/>
    </source>
</evidence>
<gene>
    <name evidence="1" type="ORF">PMAYCL1PPCAC_20466</name>
</gene>
<evidence type="ECO:0000313" key="1">
    <source>
        <dbReference type="EMBL" id="GMR50271.1"/>
    </source>
</evidence>
<dbReference type="EMBL" id="BTRK01000004">
    <property type="protein sequence ID" value="GMR50271.1"/>
    <property type="molecule type" value="Genomic_DNA"/>
</dbReference>
<feature type="non-terminal residue" evidence="1">
    <location>
        <position position="1"/>
    </location>
</feature>
<organism evidence="1 2">
    <name type="scientific">Pristionchus mayeri</name>
    <dbReference type="NCBI Taxonomy" id="1317129"/>
    <lineage>
        <taxon>Eukaryota</taxon>
        <taxon>Metazoa</taxon>
        <taxon>Ecdysozoa</taxon>
        <taxon>Nematoda</taxon>
        <taxon>Chromadorea</taxon>
        <taxon>Rhabditida</taxon>
        <taxon>Rhabditina</taxon>
        <taxon>Diplogasteromorpha</taxon>
        <taxon>Diplogasteroidea</taxon>
        <taxon>Neodiplogasteridae</taxon>
        <taxon>Pristionchus</taxon>
    </lineage>
</organism>
<accession>A0AAN5CSZ5</accession>
<dbReference type="AlphaFoldDB" id="A0AAN5CSZ5"/>
<reference evidence="2" key="1">
    <citation type="submission" date="2022-10" db="EMBL/GenBank/DDBJ databases">
        <title>Genome assembly of Pristionchus species.</title>
        <authorList>
            <person name="Yoshida K."/>
            <person name="Sommer R.J."/>
        </authorList>
    </citation>
    <scope>NUCLEOTIDE SEQUENCE [LARGE SCALE GENOMIC DNA]</scope>
    <source>
        <strain evidence="2">RS5460</strain>
    </source>
</reference>
<protein>
    <submittedName>
        <fullName evidence="1">Uncharacterized protein</fullName>
    </submittedName>
</protein>